<evidence type="ECO:0000256" key="1">
    <source>
        <dbReference type="SAM" id="MobiDB-lite"/>
    </source>
</evidence>
<feature type="region of interest" description="Disordered" evidence="1">
    <location>
        <begin position="697"/>
        <end position="729"/>
    </location>
</feature>
<feature type="region of interest" description="Disordered" evidence="1">
    <location>
        <begin position="396"/>
        <end position="608"/>
    </location>
</feature>
<feature type="compositionally biased region" description="Polar residues" evidence="1">
    <location>
        <begin position="440"/>
        <end position="463"/>
    </location>
</feature>
<protein>
    <submittedName>
        <fullName evidence="2">Uncharacterized protein</fullName>
    </submittedName>
</protein>
<feature type="compositionally biased region" description="Polar residues" evidence="1">
    <location>
        <begin position="407"/>
        <end position="424"/>
    </location>
</feature>
<accession>A0AAN9C4P0</accession>
<proteinExistence type="predicted"/>
<feature type="region of interest" description="Disordered" evidence="1">
    <location>
        <begin position="742"/>
        <end position="797"/>
    </location>
</feature>
<dbReference type="AlphaFoldDB" id="A0AAN9C4P0"/>
<comment type="caution">
    <text evidence="2">The sequence shown here is derived from an EMBL/GenBank/DDBJ whole genome shotgun (WGS) entry which is preliminary data.</text>
</comment>
<sequence length="1075" mass="114070">MTVLENGVDAMPVRIKAEPHDGLAPRSAPPAPIATNGFNAHHRPPLAPTHPHNRGPGSARVSMVSSAGGQGCVPPAVPGANGFIKEKEAAPAVSEDAVDYDSVRGVFGWATLDGTNVPYIIRKYRKFVAVRIVEKKMLSKYPNSFPDELGKKDPLISYFVTEAEAKLLNEINTIHCSYEYGQQPFSTKDLIVDLTEFEEFFKLVKKTFPDEVLATMSAEENGSSPVDDKKAALSKVCGWMQINNTVTPYIVRSSGKFVPLSVILYAAQLLTKESVEGHLPTEQECVLLNSTCQGAGFDFTFGKNTRLIHISEVVRRCQVRIFELPFENPLQHAQYIDSLQQSELSGVPPHPPPAPSVVPGNMSLPYQSKPIVSEGPPNFHPFNPYNPFVSMANMMSQTSAPRHRSEQTASSVAMSAATQLVSTQSAPIFFPPAPPSSMSRGSQSNSHSALPQHPGNQTHSSSGIVPGLQTHNPALASGVVPNNQRHSLSGIVPGNQRQSPLGIVPGNQRQSPSGVVPGNQRHSPSGIVPGLQTQNYSLASGLVTGHQTHSPSGVAAGHQTHSPSGMGPPRAPSPQAGSSQGRMGSPSGLAASHASTHPSGFHPHFVRGGPGVSGRFHYPGIPVSGASAIPRLPPPYLPPHPHLMQRLGQPPMSGQHGPGPHPFMPPPPHFSGQQNQVMIPGVGPVPRGALHMMGYPHLPSGLPPQMAVTHTPDQLQHLPNPNSGPSQQAMLPPYQLQAYLQSTSRPPSQPGVQPQVARSSASSIVHASRNSPPSGVGVARPSLSAPQPQGQAYPTQPTIFPVQLSPASARLPGADAATLPTSHQQSKPAVLPAPDEHLKLVASIKAVMSHGKSISCMRRDCSERKGNLCLVEAVAKLYFPKCSLAEFVHALRNVLQINLPVCTQTEAKAFIHFYNLPVTSLNDNHMIDLDDLNNYFPQISYMFRHAAADSSTALAGKPPVMNTTRRSNGTEGTTRLASPSAPITIVLNNNDSAEVISIDSGPPTPVSDSPTVRKRAGGGLEGSGVKVNRCNSSATADEVDGPTAGAENTVTTDTPTVSNSSTTRQATTSQVIVID</sequence>
<feature type="region of interest" description="Disordered" evidence="1">
    <location>
        <begin position="997"/>
        <end position="1075"/>
    </location>
</feature>
<evidence type="ECO:0000313" key="3">
    <source>
        <dbReference type="Proteomes" id="UP001374579"/>
    </source>
</evidence>
<feature type="compositionally biased region" description="Polar residues" evidence="1">
    <location>
        <begin position="742"/>
        <end position="773"/>
    </location>
</feature>
<feature type="compositionally biased region" description="Polar residues" evidence="1">
    <location>
        <begin position="1046"/>
        <end position="1075"/>
    </location>
</feature>
<reference evidence="2 3" key="1">
    <citation type="submission" date="2024-02" db="EMBL/GenBank/DDBJ databases">
        <title>Chromosome-scale genome assembly of the rough periwinkle Littorina saxatilis.</title>
        <authorList>
            <person name="De Jode A."/>
            <person name="Faria R."/>
            <person name="Formenti G."/>
            <person name="Sims Y."/>
            <person name="Smith T.P."/>
            <person name="Tracey A."/>
            <person name="Wood J.M.D."/>
            <person name="Zagrodzka Z.B."/>
            <person name="Johannesson K."/>
            <person name="Butlin R.K."/>
            <person name="Leder E.H."/>
        </authorList>
    </citation>
    <scope>NUCLEOTIDE SEQUENCE [LARGE SCALE GENOMIC DNA]</scope>
    <source>
        <strain evidence="2">Snail1</strain>
        <tissue evidence="2">Muscle</tissue>
    </source>
</reference>
<feature type="region of interest" description="Disordered" evidence="1">
    <location>
        <begin position="954"/>
        <end position="976"/>
    </location>
</feature>
<keyword evidence="3" id="KW-1185">Reference proteome</keyword>
<dbReference type="EMBL" id="JBAMIC010000001">
    <property type="protein sequence ID" value="KAK7116833.1"/>
    <property type="molecule type" value="Genomic_DNA"/>
</dbReference>
<dbReference type="Proteomes" id="UP001374579">
    <property type="component" value="Unassembled WGS sequence"/>
</dbReference>
<organism evidence="2 3">
    <name type="scientific">Littorina saxatilis</name>
    <dbReference type="NCBI Taxonomy" id="31220"/>
    <lineage>
        <taxon>Eukaryota</taxon>
        <taxon>Metazoa</taxon>
        <taxon>Spiralia</taxon>
        <taxon>Lophotrochozoa</taxon>
        <taxon>Mollusca</taxon>
        <taxon>Gastropoda</taxon>
        <taxon>Caenogastropoda</taxon>
        <taxon>Littorinimorpha</taxon>
        <taxon>Littorinoidea</taxon>
        <taxon>Littorinidae</taxon>
        <taxon>Littorina</taxon>
    </lineage>
</organism>
<feature type="region of interest" description="Disordered" evidence="1">
    <location>
        <begin position="20"/>
        <end position="65"/>
    </location>
</feature>
<gene>
    <name evidence="2" type="ORF">V1264_002445</name>
</gene>
<feature type="compositionally biased region" description="Polar residues" evidence="1">
    <location>
        <begin position="784"/>
        <end position="797"/>
    </location>
</feature>
<feature type="region of interest" description="Disordered" evidence="1">
    <location>
        <begin position="343"/>
        <end position="362"/>
    </location>
</feature>
<feature type="compositionally biased region" description="Polar residues" evidence="1">
    <location>
        <begin position="961"/>
        <end position="976"/>
    </location>
</feature>
<feature type="compositionally biased region" description="Polar residues" evidence="1">
    <location>
        <begin position="711"/>
        <end position="729"/>
    </location>
</feature>
<evidence type="ECO:0000313" key="2">
    <source>
        <dbReference type="EMBL" id="KAK7116833.1"/>
    </source>
</evidence>
<name>A0AAN9C4P0_9CAEN</name>